<dbReference type="OrthoDB" id="9805815at2"/>
<gene>
    <name evidence="6" type="ORF">AE0388_1200</name>
</gene>
<dbReference type="SUPFAM" id="SSF49482">
    <property type="entry name" value="Aromatic compound dioxygenase"/>
    <property type="match status" value="1"/>
</dbReference>
<dbReference type="InterPro" id="IPR000627">
    <property type="entry name" value="Intradiol_dOase_C"/>
</dbReference>
<accession>A0A0B9A3B6</accession>
<sequence>MSQHQTSEPDETTEAFDSPTVVAEAVKGPDDAAESQATLSAEIDGIETQYKQDVAGGKKPETQPRLDYRPYRSSILRHPTKDPRHTDPETIELFSPAFGHRDIGTLESDLTIQADGEPIGERIRVTGRVLDGEGRPVRNQLVEIWQANSAGRYIHKRDQHPAPIDPNFTGVGRTLTGDDGSYSFTTIKPGPYPWKNHHNAWRPAHIHFSLFGSEFTQRMITQMYFPGDPLFALDPIYQSITDQKARERLVATYNHDITEHEFLMGYNWDIVLTGANRTWMEEEDDD</sequence>
<protein>
    <submittedName>
        <fullName evidence="6">Protocatechuate 3,4-dioxygenase, beta subunit</fullName>
        <ecNumber evidence="6">1.13.11.3</ecNumber>
    </submittedName>
</protein>
<evidence type="ECO:0000259" key="5">
    <source>
        <dbReference type="PROSITE" id="PS00083"/>
    </source>
</evidence>
<dbReference type="STRING" id="1703.BLSMQ_0776"/>
<name>A0A0B9A3B6_BRELN</name>
<feature type="region of interest" description="Disordered" evidence="4">
    <location>
        <begin position="48"/>
        <end position="67"/>
    </location>
</feature>
<dbReference type="GO" id="GO:0019619">
    <property type="term" value="P:3,4-dihydroxybenzoate catabolic process"/>
    <property type="evidence" value="ECO:0007669"/>
    <property type="project" value="InterPro"/>
</dbReference>
<evidence type="ECO:0000256" key="3">
    <source>
        <dbReference type="ARBA" id="ARBA00023002"/>
    </source>
</evidence>
<dbReference type="InterPro" id="IPR050770">
    <property type="entry name" value="Intradiol_RC_Dioxygenase"/>
</dbReference>
<dbReference type="InterPro" id="IPR024756">
    <property type="entry name" value="PCDO_beta_N"/>
</dbReference>
<evidence type="ECO:0000313" key="6">
    <source>
        <dbReference type="EMBL" id="KHS53257.1"/>
    </source>
</evidence>
<comment type="similarity">
    <text evidence="1">Belongs to the intradiol ring-cleavage dioxygenase family.</text>
</comment>
<comment type="caution">
    <text evidence="6">The sequence shown here is derived from an EMBL/GenBank/DDBJ whole genome shotgun (WGS) entry which is preliminary data.</text>
</comment>
<dbReference type="Proteomes" id="UP000031488">
    <property type="component" value="Unassembled WGS sequence"/>
</dbReference>
<organism evidence="6 7">
    <name type="scientific">Brevibacterium linens</name>
    <dbReference type="NCBI Taxonomy" id="1703"/>
    <lineage>
        <taxon>Bacteria</taxon>
        <taxon>Bacillati</taxon>
        <taxon>Actinomycetota</taxon>
        <taxon>Actinomycetes</taxon>
        <taxon>Micrococcales</taxon>
        <taxon>Brevibacteriaceae</taxon>
        <taxon>Brevibacterium</taxon>
    </lineage>
</organism>
<evidence type="ECO:0000256" key="2">
    <source>
        <dbReference type="ARBA" id="ARBA00022964"/>
    </source>
</evidence>
<dbReference type="EMBL" id="JTJZ01000016">
    <property type="protein sequence ID" value="KHS53257.1"/>
    <property type="molecule type" value="Genomic_DNA"/>
</dbReference>
<reference evidence="6 7" key="1">
    <citation type="submission" date="2014-11" db="EMBL/GenBank/DDBJ databases">
        <title>Draft Genome Sequence of Brevibacterium linens AE038-8.</title>
        <authorList>
            <person name="Maizel D."/>
            <person name="Utturkar S.M."/>
            <person name="Brown S.D."/>
            <person name="Ferrero M."/>
            <person name="Rosen B.P."/>
        </authorList>
    </citation>
    <scope>NUCLEOTIDE SEQUENCE [LARGE SCALE GENOMIC DNA]</scope>
    <source>
        <strain evidence="6 7">AE038-8</strain>
    </source>
</reference>
<dbReference type="PANTHER" id="PTHR33711:SF10">
    <property type="entry name" value="INTRADIOL RING-CLEAVAGE DIOXYGENASES DOMAIN-CONTAINING PROTEIN"/>
    <property type="match status" value="1"/>
</dbReference>
<feature type="domain" description="Intradiol ring-cleavage dioxygenases" evidence="5">
    <location>
        <begin position="125"/>
        <end position="153"/>
    </location>
</feature>
<dbReference type="InterPro" id="IPR015889">
    <property type="entry name" value="Intradiol_dOase_core"/>
</dbReference>
<dbReference type="RefSeq" id="WP_052239834.1">
    <property type="nucleotide sequence ID" value="NZ_JTJZ01000016.1"/>
</dbReference>
<dbReference type="InterPro" id="IPR012785">
    <property type="entry name" value="Protocat_dOase_b"/>
</dbReference>
<evidence type="ECO:0000256" key="4">
    <source>
        <dbReference type="SAM" id="MobiDB-lite"/>
    </source>
</evidence>
<evidence type="ECO:0000313" key="7">
    <source>
        <dbReference type="Proteomes" id="UP000031488"/>
    </source>
</evidence>
<evidence type="ECO:0000256" key="1">
    <source>
        <dbReference type="ARBA" id="ARBA00007825"/>
    </source>
</evidence>
<dbReference type="Pfam" id="PF00775">
    <property type="entry name" value="Dioxygenase_C"/>
    <property type="match status" value="1"/>
</dbReference>
<keyword evidence="2 6" id="KW-0223">Dioxygenase</keyword>
<dbReference type="GO" id="GO:0008199">
    <property type="term" value="F:ferric iron binding"/>
    <property type="evidence" value="ECO:0007669"/>
    <property type="project" value="InterPro"/>
</dbReference>
<proteinExistence type="inferred from homology"/>
<dbReference type="PANTHER" id="PTHR33711">
    <property type="entry name" value="DIOXYGENASE, PUTATIVE (AFU_ORTHOLOGUE AFUA_2G02910)-RELATED"/>
    <property type="match status" value="1"/>
</dbReference>
<keyword evidence="3 6" id="KW-0560">Oxidoreductase</keyword>
<dbReference type="Gene3D" id="2.60.130.10">
    <property type="entry name" value="Aromatic compound dioxygenase"/>
    <property type="match status" value="1"/>
</dbReference>
<dbReference type="AlphaFoldDB" id="A0A0B9A3B6"/>
<dbReference type="PROSITE" id="PS00083">
    <property type="entry name" value="INTRADIOL_DIOXYGENAS"/>
    <property type="match status" value="1"/>
</dbReference>
<keyword evidence="7" id="KW-1185">Reference proteome</keyword>
<dbReference type="PATRIC" id="fig|1703.6.peg.1088"/>
<dbReference type="NCBIfam" id="TIGR02422">
    <property type="entry name" value="protocat_beta"/>
    <property type="match status" value="1"/>
</dbReference>
<dbReference type="GO" id="GO:0018578">
    <property type="term" value="F:protocatechuate 3,4-dioxygenase activity"/>
    <property type="evidence" value="ECO:0007669"/>
    <property type="project" value="UniProtKB-EC"/>
</dbReference>
<feature type="region of interest" description="Disordered" evidence="4">
    <location>
        <begin position="1"/>
        <end position="36"/>
    </location>
</feature>
<dbReference type="EC" id="1.13.11.3" evidence="6"/>
<dbReference type="Pfam" id="PF12391">
    <property type="entry name" value="PCDO_beta_N"/>
    <property type="match status" value="1"/>
</dbReference>
<feature type="compositionally biased region" description="Basic and acidic residues" evidence="4">
    <location>
        <begin position="56"/>
        <end position="67"/>
    </location>
</feature>